<evidence type="ECO:0000313" key="8">
    <source>
        <dbReference type="Proteomes" id="UP000005446"/>
    </source>
</evidence>
<dbReference type="InterPro" id="IPR000292">
    <property type="entry name" value="For/NO2_transpt"/>
</dbReference>
<dbReference type="AlphaFoldDB" id="H0EHX9"/>
<dbReference type="PANTHER" id="PTHR30520">
    <property type="entry name" value="FORMATE TRANSPORTER-RELATED"/>
    <property type="match status" value="1"/>
</dbReference>
<dbReference type="EMBL" id="AGUE01000044">
    <property type="protein sequence ID" value="EHL01772.1"/>
    <property type="molecule type" value="Genomic_DNA"/>
</dbReference>
<evidence type="ECO:0000256" key="4">
    <source>
        <dbReference type="ARBA" id="ARBA00023136"/>
    </source>
</evidence>
<dbReference type="Pfam" id="PF01226">
    <property type="entry name" value="Form_Nir_trans"/>
    <property type="match status" value="1"/>
</dbReference>
<dbReference type="InterPro" id="IPR023271">
    <property type="entry name" value="Aquaporin-like"/>
</dbReference>
<comment type="subcellular location">
    <subcellularLocation>
        <location evidence="1">Membrane</location>
        <topology evidence="1">Multi-pass membrane protein</topology>
    </subcellularLocation>
</comment>
<comment type="similarity">
    <text evidence="5">Belongs to the FNT transporter (TC 1.A.16) family.</text>
</comment>
<dbReference type="Gene3D" id="1.20.1080.10">
    <property type="entry name" value="Glycerol uptake facilitator protein"/>
    <property type="match status" value="1"/>
</dbReference>
<evidence type="ECO:0000256" key="3">
    <source>
        <dbReference type="ARBA" id="ARBA00022989"/>
    </source>
</evidence>
<feature type="transmembrane region" description="Helical" evidence="6">
    <location>
        <begin position="67"/>
        <end position="86"/>
    </location>
</feature>
<dbReference type="InParanoid" id="H0EHX9"/>
<protein>
    <submittedName>
        <fullName evidence="7">Putative Uncharacterized transporter yrhG</fullName>
    </submittedName>
</protein>
<feature type="transmembrane region" description="Helical" evidence="6">
    <location>
        <begin position="118"/>
        <end position="138"/>
    </location>
</feature>
<sequence>MDGHKVDSHNPPETVHLIVQAGVAKAKLPWLDLTVKSFFGGFFIALGGLIDLVVAGGSPSLRASNPALATVIAGFFFPTGFVLILLTNMELATSNFFTMTASTLARKTTLYDLAKNWIVSYIFNVAGALFFAGILAWWSDALNTDAQTASRQQPHDKL</sequence>
<evidence type="ECO:0000256" key="6">
    <source>
        <dbReference type="SAM" id="Phobius"/>
    </source>
</evidence>
<evidence type="ECO:0000256" key="1">
    <source>
        <dbReference type="ARBA" id="ARBA00004141"/>
    </source>
</evidence>
<comment type="caution">
    <text evidence="7">The sequence shown here is derived from an EMBL/GenBank/DDBJ whole genome shotgun (WGS) entry which is preliminary data.</text>
</comment>
<dbReference type="GO" id="GO:0015707">
    <property type="term" value="P:nitrite transport"/>
    <property type="evidence" value="ECO:0007669"/>
    <property type="project" value="TreeGrafter"/>
</dbReference>
<dbReference type="GO" id="GO:0015513">
    <property type="term" value="F:high-affinity secondary active nitrite transmembrane transporter activity"/>
    <property type="evidence" value="ECO:0007669"/>
    <property type="project" value="TreeGrafter"/>
</dbReference>
<accession>H0EHX9</accession>
<name>H0EHX9_GLAL7</name>
<evidence type="ECO:0000256" key="2">
    <source>
        <dbReference type="ARBA" id="ARBA00022692"/>
    </source>
</evidence>
<gene>
    <name evidence="7" type="ORF">M7I_2122</name>
</gene>
<keyword evidence="4 6" id="KW-0472">Membrane</keyword>
<keyword evidence="2 6" id="KW-0812">Transmembrane</keyword>
<dbReference type="OrthoDB" id="4829at2759"/>
<dbReference type="HOGENOM" id="CLU_1749728_0_0_1"/>
<proteinExistence type="inferred from homology"/>
<evidence type="ECO:0000313" key="7">
    <source>
        <dbReference type="EMBL" id="EHL01772.1"/>
    </source>
</evidence>
<dbReference type="GO" id="GO:0005886">
    <property type="term" value="C:plasma membrane"/>
    <property type="evidence" value="ECO:0007669"/>
    <property type="project" value="TreeGrafter"/>
</dbReference>
<keyword evidence="8" id="KW-1185">Reference proteome</keyword>
<dbReference type="Proteomes" id="UP000005446">
    <property type="component" value="Unassembled WGS sequence"/>
</dbReference>
<feature type="transmembrane region" description="Helical" evidence="6">
    <location>
        <begin position="37"/>
        <end position="55"/>
    </location>
</feature>
<evidence type="ECO:0000256" key="5">
    <source>
        <dbReference type="ARBA" id="ARBA00049660"/>
    </source>
</evidence>
<dbReference type="PANTHER" id="PTHR30520:SF6">
    <property type="entry name" value="FORMATE_NITRATE FAMILY TRANSPORTER (EUROFUNG)"/>
    <property type="match status" value="1"/>
</dbReference>
<organism evidence="7 8">
    <name type="scientific">Glarea lozoyensis (strain ATCC 74030 / MF5533)</name>
    <dbReference type="NCBI Taxonomy" id="1104152"/>
    <lineage>
        <taxon>Eukaryota</taxon>
        <taxon>Fungi</taxon>
        <taxon>Dikarya</taxon>
        <taxon>Ascomycota</taxon>
        <taxon>Pezizomycotina</taxon>
        <taxon>Leotiomycetes</taxon>
        <taxon>Helotiales</taxon>
        <taxon>Helotiaceae</taxon>
        <taxon>Glarea</taxon>
    </lineage>
</organism>
<keyword evidence="3 6" id="KW-1133">Transmembrane helix</keyword>
<reference evidence="7 8" key="1">
    <citation type="journal article" date="2012" name="Eukaryot. Cell">
        <title>Genome sequence of the fungus Glarea lozoyensis: the first genome sequence of a species from the Helotiaceae family.</title>
        <authorList>
            <person name="Youssar L."/>
            <person name="Gruening B.A."/>
            <person name="Erxleben A."/>
            <person name="Guenther S."/>
            <person name="Huettel W."/>
        </authorList>
    </citation>
    <scope>NUCLEOTIDE SEQUENCE [LARGE SCALE GENOMIC DNA]</scope>
    <source>
        <strain evidence="8">ATCC 74030 / MF5533</strain>
    </source>
</reference>